<feature type="domain" description="Metallo-beta-lactamase" evidence="1">
    <location>
        <begin position="47"/>
        <end position="244"/>
    </location>
</feature>
<dbReference type="RefSeq" id="WP_014803112.1">
    <property type="nucleotide sequence ID" value="NC_018020.1"/>
</dbReference>
<reference evidence="2 3" key="1">
    <citation type="submission" date="2012-06" db="EMBL/GenBank/DDBJ databases">
        <title>The complete chromosome of genome of Turneriella parva DSM 21527.</title>
        <authorList>
            <consortium name="US DOE Joint Genome Institute (JGI-PGF)"/>
            <person name="Lucas S."/>
            <person name="Han J."/>
            <person name="Lapidus A."/>
            <person name="Bruce D."/>
            <person name="Goodwin L."/>
            <person name="Pitluck S."/>
            <person name="Peters L."/>
            <person name="Kyrpides N."/>
            <person name="Mavromatis K."/>
            <person name="Ivanova N."/>
            <person name="Mikhailova N."/>
            <person name="Chertkov O."/>
            <person name="Detter J.C."/>
            <person name="Tapia R."/>
            <person name="Han C."/>
            <person name="Land M."/>
            <person name="Hauser L."/>
            <person name="Markowitz V."/>
            <person name="Cheng J.-F."/>
            <person name="Hugenholtz P."/>
            <person name="Woyke T."/>
            <person name="Wu D."/>
            <person name="Gronow S."/>
            <person name="Wellnitz S."/>
            <person name="Brambilla E."/>
            <person name="Klenk H.-P."/>
            <person name="Eisen J.A."/>
        </authorList>
    </citation>
    <scope>NUCLEOTIDE SEQUENCE [LARGE SCALE GENOMIC DNA]</scope>
    <source>
        <strain evidence="3">ATCC BAA-1111 / DSM 21527 / NCTC 11395 / H</strain>
    </source>
</reference>
<dbReference type="KEGG" id="tpx:Turpa_1958"/>
<keyword evidence="3" id="KW-1185">Reference proteome</keyword>
<dbReference type="OrthoDB" id="342839at2"/>
<evidence type="ECO:0000259" key="1">
    <source>
        <dbReference type="Pfam" id="PF12706"/>
    </source>
</evidence>
<dbReference type="Proteomes" id="UP000006048">
    <property type="component" value="Chromosome"/>
</dbReference>
<dbReference type="STRING" id="869212.Turpa_1958"/>
<dbReference type="AlphaFoldDB" id="I4B5P8"/>
<organism evidence="2 3">
    <name type="scientific">Turneriella parva (strain ATCC BAA-1111 / DSM 21527 / NCTC 11395 / H)</name>
    <name type="common">Leptospira parva</name>
    <dbReference type="NCBI Taxonomy" id="869212"/>
    <lineage>
        <taxon>Bacteria</taxon>
        <taxon>Pseudomonadati</taxon>
        <taxon>Spirochaetota</taxon>
        <taxon>Spirochaetia</taxon>
        <taxon>Leptospirales</taxon>
        <taxon>Leptospiraceae</taxon>
        <taxon>Turneriella</taxon>
    </lineage>
</organism>
<accession>I4B5P8</accession>
<gene>
    <name evidence="2" type="ordered locus">Turpa_1958</name>
</gene>
<dbReference type="SUPFAM" id="SSF56281">
    <property type="entry name" value="Metallo-hydrolase/oxidoreductase"/>
    <property type="match status" value="1"/>
</dbReference>
<dbReference type="PANTHER" id="PTHR46504">
    <property type="entry name" value="TRNASE Z TRZ1"/>
    <property type="match status" value="1"/>
</dbReference>
<dbReference type="PATRIC" id="fig|869212.3.peg.1961"/>
<dbReference type="PANTHER" id="PTHR46504:SF2">
    <property type="entry name" value="TRNASE Z TRZ1"/>
    <property type="match status" value="1"/>
</dbReference>
<proteinExistence type="predicted"/>
<dbReference type="EMBL" id="CP002959">
    <property type="protein sequence ID" value="AFM12605.1"/>
    <property type="molecule type" value="Genomic_DNA"/>
</dbReference>
<dbReference type="HOGENOM" id="CLU_054121_0_0_12"/>
<dbReference type="InterPro" id="IPR001279">
    <property type="entry name" value="Metallo-B-lactamas"/>
</dbReference>
<sequence length="277" mass="32031">MIDFRHKDIAVNAIGRGGIETCYILPAFQLAFDTGRCPDGLIDMPRVFLTHGHLDHSAGLPYYISQRSLRHLPPPEIYCPAEIVAPLREILHLWQKIEGFEYPVALKGLSPGDEIPVRKDLYVRALASSHRVPCRGYALVRKTRKLKDEYLTVNGREIKRMKDRGEAIFEDRDIPIFAFSGDTTIEFLQDNQAAREATVLFIECTYIDDKRPVARAREWGHIHLDEIIAHAHLFKNEKIVLTHFSKRYNRRFILQVLNKKLQDHDLLSRIFVLAHDD</sequence>
<dbReference type="Gene3D" id="3.60.15.10">
    <property type="entry name" value="Ribonuclease Z/Hydroxyacylglutathione hydrolase-like"/>
    <property type="match status" value="1"/>
</dbReference>
<dbReference type="InterPro" id="IPR036866">
    <property type="entry name" value="RibonucZ/Hydroxyglut_hydro"/>
</dbReference>
<protein>
    <submittedName>
        <fullName evidence="2">Metallo-beta-lactamase</fullName>
    </submittedName>
</protein>
<name>I4B5P8_TURPD</name>
<evidence type="ECO:0000313" key="2">
    <source>
        <dbReference type="EMBL" id="AFM12605.1"/>
    </source>
</evidence>
<evidence type="ECO:0000313" key="3">
    <source>
        <dbReference type="Proteomes" id="UP000006048"/>
    </source>
</evidence>
<dbReference type="Pfam" id="PF12706">
    <property type="entry name" value="Lactamase_B_2"/>
    <property type="match status" value="1"/>
</dbReference>